<feature type="transmembrane region" description="Helical" evidence="6">
    <location>
        <begin position="425"/>
        <end position="443"/>
    </location>
</feature>
<feature type="transmembrane region" description="Helical" evidence="6">
    <location>
        <begin position="168"/>
        <end position="188"/>
    </location>
</feature>
<feature type="transmembrane region" description="Helical" evidence="6">
    <location>
        <begin position="339"/>
        <end position="359"/>
    </location>
</feature>
<dbReference type="Pfam" id="PF00209">
    <property type="entry name" value="SNF"/>
    <property type="match status" value="2"/>
</dbReference>
<dbReference type="PRINTS" id="PR00176">
    <property type="entry name" value="NANEUSMPORT"/>
</dbReference>
<feature type="transmembrane region" description="Helical" evidence="6">
    <location>
        <begin position="89"/>
        <end position="113"/>
    </location>
</feature>
<dbReference type="OrthoDB" id="9762833at2"/>
<evidence type="ECO:0000313" key="7">
    <source>
        <dbReference type="EMBL" id="TLD82495.1"/>
    </source>
</evidence>
<feature type="transmembrane region" description="Helical" evidence="6">
    <location>
        <begin position="140"/>
        <end position="161"/>
    </location>
</feature>
<keyword evidence="2" id="KW-0813">Transport</keyword>
<dbReference type="Proteomes" id="UP000029878">
    <property type="component" value="Unassembled WGS sequence"/>
</dbReference>
<dbReference type="SUPFAM" id="SSF161070">
    <property type="entry name" value="SNF-like"/>
    <property type="match status" value="1"/>
</dbReference>
<dbReference type="PROSITE" id="PS50267">
    <property type="entry name" value="NA_NEUROTRAN_SYMP_3"/>
    <property type="match status" value="1"/>
</dbReference>
<protein>
    <submittedName>
        <fullName evidence="7">Sodium-dependent transporter</fullName>
    </submittedName>
</protein>
<organism evidence="7 8">
    <name type="scientific">Helicobacter trogontum</name>
    <dbReference type="NCBI Taxonomy" id="50960"/>
    <lineage>
        <taxon>Bacteria</taxon>
        <taxon>Pseudomonadati</taxon>
        <taxon>Campylobacterota</taxon>
        <taxon>Epsilonproteobacteria</taxon>
        <taxon>Campylobacterales</taxon>
        <taxon>Helicobacteraceae</taxon>
        <taxon>Helicobacter</taxon>
    </lineage>
</organism>
<feature type="transmembrane region" description="Helical" evidence="6">
    <location>
        <begin position="208"/>
        <end position="232"/>
    </location>
</feature>
<name>A0A4U8S973_9HELI</name>
<evidence type="ECO:0000256" key="6">
    <source>
        <dbReference type="SAM" id="Phobius"/>
    </source>
</evidence>
<evidence type="ECO:0000313" key="8">
    <source>
        <dbReference type="Proteomes" id="UP000029878"/>
    </source>
</evidence>
<dbReference type="RefSeq" id="WP_034344501.1">
    <property type="nucleotide sequence ID" value="NZ_FZNG01000034.1"/>
</dbReference>
<dbReference type="InterPro" id="IPR047218">
    <property type="entry name" value="YocR/YhdH-like"/>
</dbReference>
<gene>
    <name evidence="7" type="ORF">LS81_007830</name>
</gene>
<evidence type="ECO:0000256" key="4">
    <source>
        <dbReference type="ARBA" id="ARBA00022989"/>
    </source>
</evidence>
<dbReference type="InterPro" id="IPR037272">
    <property type="entry name" value="SNS_sf"/>
</dbReference>
<keyword evidence="3 6" id="KW-0812">Transmembrane</keyword>
<accession>A0A4U8S973</accession>
<dbReference type="PANTHER" id="PTHR42948:SF1">
    <property type="entry name" value="TRANSPORTER"/>
    <property type="match status" value="1"/>
</dbReference>
<feature type="transmembrane region" description="Helical" evidence="6">
    <location>
        <begin position="379"/>
        <end position="404"/>
    </location>
</feature>
<comment type="subcellular location">
    <subcellularLocation>
        <location evidence="1">Membrane</location>
        <topology evidence="1">Multi-pass membrane protein</topology>
    </subcellularLocation>
</comment>
<reference evidence="7 8" key="1">
    <citation type="journal article" date="2014" name="Genome Announc.">
        <title>Draft genome sequences of eight enterohepatic helicobacter species isolated from both laboratory and wild rodents.</title>
        <authorList>
            <person name="Sheh A."/>
            <person name="Shen Z."/>
            <person name="Fox J.G."/>
        </authorList>
    </citation>
    <scope>NUCLEOTIDE SEQUENCE [LARGE SCALE GENOMIC DNA]</scope>
    <source>
        <strain evidence="7 8">ATCC 700114</strain>
    </source>
</reference>
<dbReference type="GO" id="GO:0016020">
    <property type="term" value="C:membrane"/>
    <property type="evidence" value="ECO:0007669"/>
    <property type="project" value="UniProtKB-SubCell"/>
</dbReference>
<dbReference type="NCBIfam" id="NF037979">
    <property type="entry name" value="Na_transp"/>
    <property type="match status" value="1"/>
</dbReference>
<dbReference type="PANTHER" id="PTHR42948">
    <property type="entry name" value="TRANSPORTER"/>
    <property type="match status" value="1"/>
</dbReference>
<dbReference type="AlphaFoldDB" id="A0A4U8S973"/>
<feature type="transmembrane region" description="Helical" evidence="6">
    <location>
        <begin position="244"/>
        <end position="273"/>
    </location>
</feature>
<dbReference type="CDD" id="cd10336">
    <property type="entry name" value="SLC6sbd_Tyt1-Like"/>
    <property type="match status" value="1"/>
</dbReference>
<proteinExistence type="predicted"/>
<evidence type="ECO:0000256" key="5">
    <source>
        <dbReference type="ARBA" id="ARBA00023136"/>
    </source>
</evidence>
<feature type="transmembrane region" description="Helical" evidence="6">
    <location>
        <begin position="285"/>
        <end position="318"/>
    </location>
</feature>
<evidence type="ECO:0000256" key="1">
    <source>
        <dbReference type="ARBA" id="ARBA00004141"/>
    </source>
</evidence>
<sequence length="452" mass="50520">MQKNFGKIGFTLAVLGSSIGLGHIWGFPTFAGKNGGGAFVLLFLGIALFVGVAMLIAEMLVGQQGRKNVPDSFKAITDNPKTPWRFMGITLFAGPFILTFYCVILGWVLYYLVYVSLNLPTDISQSKLIFDELQSHTGQIGFQILFLAIILMITAYSIIYGIKSIERLNYLLMPMLFVIFFGLLFYAMTLPGFGESVEFMFNPDFSKITSSVFVEAMGQVFFSLSLGAGTIITYSSHINKNQNLVTSASWIVIPGIIISIVAGLMIFTFVFTYGSRADADNGPGLIFIVLPVMFGHLGSLGGVLCALFMVGLLFAGLSSTVSLLEPCVKYLVDKTKYDRATLTYMVSFGIFLVGLIVILSMNTNYKQYFHYFNKDLFNWIVWISMNILLTWGGFFSSLFIGYFVPKEKLRSWMSGYIKSDFAFYFWLYSLRILAPLMVVVIFIKRIQEFGAQ</sequence>
<evidence type="ECO:0000256" key="2">
    <source>
        <dbReference type="ARBA" id="ARBA00022448"/>
    </source>
</evidence>
<dbReference type="InterPro" id="IPR000175">
    <property type="entry name" value="Na/ntran_symport"/>
</dbReference>
<evidence type="ECO:0000256" key="3">
    <source>
        <dbReference type="ARBA" id="ARBA00022692"/>
    </source>
</evidence>
<keyword evidence="5 6" id="KW-0472">Membrane</keyword>
<dbReference type="EMBL" id="JRPL02000020">
    <property type="protein sequence ID" value="TLD82495.1"/>
    <property type="molecule type" value="Genomic_DNA"/>
</dbReference>
<feature type="transmembrane region" description="Helical" evidence="6">
    <location>
        <begin position="36"/>
        <end position="57"/>
    </location>
</feature>
<keyword evidence="4 6" id="KW-1133">Transmembrane helix</keyword>
<comment type="caution">
    <text evidence="7">The sequence shown here is derived from an EMBL/GenBank/DDBJ whole genome shotgun (WGS) entry which is preliminary data.</text>
</comment>